<name>A0AAD7G668_MYCRO</name>
<dbReference type="EMBL" id="JARKIE010000257">
    <property type="protein sequence ID" value="KAJ7660602.1"/>
    <property type="molecule type" value="Genomic_DNA"/>
</dbReference>
<proteinExistence type="predicted"/>
<reference evidence="1" key="1">
    <citation type="submission" date="2023-03" db="EMBL/GenBank/DDBJ databases">
        <title>Massive genome expansion in bonnet fungi (Mycena s.s.) driven by repeated elements and novel gene families across ecological guilds.</title>
        <authorList>
            <consortium name="Lawrence Berkeley National Laboratory"/>
            <person name="Harder C.B."/>
            <person name="Miyauchi S."/>
            <person name="Viragh M."/>
            <person name="Kuo A."/>
            <person name="Thoen E."/>
            <person name="Andreopoulos B."/>
            <person name="Lu D."/>
            <person name="Skrede I."/>
            <person name="Drula E."/>
            <person name="Henrissat B."/>
            <person name="Morin E."/>
            <person name="Kohler A."/>
            <person name="Barry K."/>
            <person name="LaButti K."/>
            <person name="Morin E."/>
            <person name="Salamov A."/>
            <person name="Lipzen A."/>
            <person name="Mereny Z."/>
            <person name="Hegedus B."/>
            <person name="Baldrian P."/>
            <person name="Stursova M."/>
            <person name="Weitz H."/>
            <person name="Taylor A."/>
            <person name="Grigoriev I.V."/>
            <person name="Nagy L.G."/>
            <person name="Martin F."/>
            <person name="Kauserud H."/>
        </authorList>
    </citation>
    <scope>NUCLEOTIDE SEQUENCE</scope>
    <source>
        <strain evidence="1">CBHHK067</strain>
    </source>
</reference>
<organism evidence="1 2">
    <name type="scientific">Mycena rosella</name>
    <name type="common">Pink bonnet</name>
    <name type="synonym">Agaricus rosellus</name>
    <dbReference type="NCBI Taxonomy" id="1033263"/>
    <lineage>
        <taxon>Eukaryota</taxon>
        <taxon>Fungi</taxon>
        <taxon>Dikarya</taxon>
        <taxon>Basidiomycota</taxon>
        <taxon>Agaricomycotina</taxon>
        <taxon>Agaricomycetes</taxon>
        <taxon>Agaricomycetidae</taxon>
        <taxon>Agaricales</taxon>
        <taxon>Marasmiineae</taxon>
        <taxon>Mycenaceae</taxon>
        <taxon>Mycena</taxon>
    </lineage>
</organism>
<evidence type="ECO:0000313" key="2">
    <source>
        <dbReference type="Proteomes" id="UP001221757"/>
    </source>
</evidence>
<evidence type="ECO:0000313" key="1">
    <source>
        <dbReference type="EMBL" id="KAJ7660602.1"/>
    </source>
</evidence>
<sequence length="176" mass="19168">MAKTHGGDSDTRTLTEFTLPRRLASEVVLLLDSFTTPKAELTDAISRHAAVEPRNCKEANLAQNKWGRSSVSKTGTGSYARSINTRLLTSIGNEENAPDVLDQVSSCRTGSGKWNDSLDAALIDTLTQYIPKGNRPEAAWVLWSVRKEPIGAVLAIRNHSPRGRMPSSEFVFPSSA</sequence>
<dbReference type="AlphaFoldDB" id="A0AAD7G668"/>
<accession>A0AAD7G668</accession>
<keyword evidence="2" id="KW-1185">Reference proteome</keyword>
<dbReference type="Proteomes" id="UP001221757">
    <property type="component" value="Unassembled WGS sequence"/>
</dbReference>
<protein>
    <submittedName>
        <fullName evidence="1">Uncharacterized protein</fullName>
    </submittedName>
</protein>
<comment type="caution">
    <text evidence="1">The sequence shown here is derived from an EMBL/GenBank/DDBJ whole genome shotgun (WGS) entry which is preliminary data.</text>
</comment>
<gene>
    <name evidence="1" type="ORF">B0H17DRAFT_1144911</name>
</gene>